<dbReference type="GO" id="GO:0008270">
    <property type="term" value="F:zinc ion binding"/>
    <property type="evidence" value="ECO:0007669"/>
    <property type="project" value="UniProtKB-KW"/>
</dbReference>
<dbReference type="AlphaFoldDB" id="A0AAD4HIM6"/>
<sequence length="159" mass="18757">MRLESLPTGVGTAGTMTLLAGRPEHLYTTHNYHNRRVITIMSGFHHFQTNGVSDPAPEKHLINETFQCFWHWPQCQDLHCNDFFYGYNLSRHLQEKHGIHGSDKDHVFCLWNSCYLELNKESLTRHVEEKHLKIVHPCGCGKEFSRRDTLNRHRREKQH</sequence>
<gene>
    <name evidence="3" type="ORF">F5891DRAFT_568801</name>
</gene>
<evidence type="ECO:0000313" key="4">
    <source>
        <dbReference type="Proteomes" id="UP001195769"/>
    </source>
</evidence>
<dbReference type="RefSeq" id="XP_041222470.1">
    <property type="nucleotide sequence ID" value="XM_041372307.1"/>
</dbReference>
<dbReference type="InterPro" id="IPR013087">
    <property type="entry name" value="Znf_C2H2_type"/>
</dbReference>
<name>A0AAD4HIM6_9AGAM</name>
<reference evidence="3" key="1">
    <citation type="journal article" date="2020" name="New Phytol.">
        <title>Comparative genomics reveals dynamic genome evolution in host specialist ectomycorrhizal fungi.</title>
        <authorList>
            <person name="Lofgren L.A."/>
            <person name="Nguyen N.H."/>
            <person name="Vilgalys R."/>
            <person name="Ruytinx J."/>
            <person name="Liao H.L."/>
            <person name="Branco S."/>
            <person name="Kuo A."/>
            <person name="LaButti K."/>
            <person name="Lipzen A."/>
            <person name="Andreopoulos W."/>
            <person name="Pangilinan J."/>
            <person name="Riley R."/>
            <person name="Hundley H."/>
            <person name="Na H."/>
            <person name="Barry K."/>
            <person name="Grigoriev I.V."/>
            <person name="Stajich J.E."/>
            <person name="Kennedy P.G."/>
        </authorList>
    </citation>
    <scope>NUCLEOTIDE SEQUENCE</scope>
    <source>
        <strain evidence="3">FC203</strain>
    </source>
</reference>
<evidence type="ECO:0000313" key="3">
    <source>
        <dbReference type="EMBL" id="KAG1896894.1"/>
    </source>
</evidence>
<proteinExistence type="predicted"/>
<evidence type="ECO:0000256" key="1">
    <source>
        <dbReference type="PROSITE-ProRule" id="PRU00042"/>
    </source>
</evidence>
<dbReference type="PROSITE" id="PS50157">
    <property type="entry name" value="ZINC_FINGER_C2H2_2"/>
    <property type="match status" value="1"/>
</dbReference>
<dbReference type="GeneID" id="64666605"/>
<organism evidence="3 4">
    <name type="scientific">Suillus fuscotomentosus</name>
    <dbReference type="NCBI Taxonomy" id="1912939"/>
    <lineage>
        <taxon>Eukaryota</taxon>
        <taxon>Fungi</taxon>
        <taxon>Dikarya</taxon>
        <taxon>Basidiomycota</taxon>
        <taxon>Agaricomycotina</taxon>
        <taxon>Agaricomycetes</taxon>
        <taxon>Agaricomycetidae</taxon>
        <taxon>Boletales</taxon>
        <taxon>Suillineae</taxon>
        <taxon>Suillaceae</taxon>
        <taxon>Suillus</taxon>
    </lineage>
</organism>
<keyword evidence="4" id="KW-1185">Reference proteome</keyword>
<evidence type="ECO:0000259" key="2">
    <source>
        <dbReference type="PROSITE" id="PS50157"/>
    </source>
</evidence>
<protein>
    <recommendedName>
        <fullName evidence="2">C2H2-type domain-containing protein</fullName>
    </recommendedName>
</protein>
<keyword evidence="1" id="KW-0862">Zinc</keyword>
<keyword evidence="1" id="KW-0479">Metal-binding</keyword>
<dbReference type="EMBL" id="JABBWK010000051">
    <property type="protein sequence ID" value="KAG1896894.1"/>
    <property type="molecule type" value="Genomic_DNA"/>
</dbReference>
<comment type="caution">
    <text evidence="3">The sequence shown here is derived from an EMBL/GenBank/DDBJ whole genome shotgun (WGS) entry which is preliminary data.</text>
</comment>
<keyword evidence="1" id="KW-0863">Zinc-finger</keyword>
<dbReference type="Gene3D" id="3.30.160.60">
    <property type="entry name" value="Classic Zinc Finger"/>
    <property type="match status" value="1"/>
</dbReference>
<dbReference type="Proteomes" id="UP001195769">
    <property type="component" value="Unassembled WGS sequence"/>
</dbReference>
<feature type="domain" description="C2H2-type" evidence="2">
    <location>
        <begin position="136"/>
        <end position="159"/>
    </location>
</feature>
<accession>A0AAD4HIM6</accession>